<dbReference type="InterPro" id="IPR013974">
    <property type="entry name" value="SAF"/>
</dbReference>
<dbReference type="SMART" id="SM00858">
    <property type="entry name" value="SAF"/>
    <property type="match status" value="1"/>
</dbReference>
<evidence type="ECO:0000259" key="1">
    <source>
        <dbReference type="SMART" id="SM00858"/>
    </source>
</evidence>
<evidence type="ECO:0000313" key="2">
    <source>
        <dbReference type="EMBL" id="MFD1045586.1"/>
    </source>
</evidence>
<protein>
    <recommendedName>
        <fullName evidence="1">SAF domain-containing protein</fullName>
    </recommendedName>
</protein>
<evidence type="ECO:0000313" key="3">
    <source>
        <dbReference type="Proteomes" id="UP001597045"/>
    </source>
</evidence>
<organism evidence="2 3">
    <name type="scientific">Kibdelosporangium lantanae</name>
    <dbReference type="NCBI Taxonomy" id="1497396"/>
    <lineage>
        <taxon>Bacteria</taxon>
        <taxon>Bacillati</taxon>
        <taxon>Actinomycetota</taxon>
        <taxon>Actinomycetes</taxon>
        <taxon>Pseudonocardiales</taxon>
        <taxon>Pseudonocardiaceae</taxon>
        <taxon>Kibdelosporangium</taxon>
    </lineage>
</organism>
<comment type="caution">
    <text evidence="2">The sequence shown here is derived from an EMBL/GenBank/DDBJ whole genome shotgun (WGS) entry which is preliminary data.</text>
</comment>
<proteinExistence type="predicted"/>
<gene>
    <name evidence="2" type="ORF">ACFQ1S_08360</name>
</gene>
<dbReference type="Proteomes" id="UP001597045">
    <property type="component" value="Unassembled WGS sequence"/>
</dbReference>
<name>A0ABW3M4H8_9PSEU</name>
<dbReference type="EMBL" id="JBHTIS010000346">
    <property type="protein sequence ID" value="MFD1045586.1"/>
    <property type="molecule type" value="Genomic_DNA"/>
</dbReference>
<keyword evidence="3" id="KW-1185">Reference proteome</keyword>
<accession>A0ABW3M4H8</accession>
<feature type="domain" description="SAF" evidence="1">
    <location>
        <begin position="22"/>
        <end position="85"/>
    </location>
</feature>
<dbReference type="Pfam" id="PF08666">
    <property type="entry name" value="SAF"/>
    <property type="match status" value="1"/>
</dbReference>
<reference evidence="3" key="1">
    <citation type="journal article" date="2019" name="Int. J. Syst. Evol. Microbiol.">
        <title>The Global Catalogue of Microorganisms (GCM) 10K type strain sequencing project: providing services to taxonomists for standard genome sequencing and annotation.</title>
        <authorList>
            <consortium name="The Broad Institute Genomics Platform"/>
            <consortium name="The Broad Institute Genome Sequencing Center for Infectious Disease"/>
            <person name="Wu L."/>
            <person name="Ma J."/>
        </authorList>
    </citation>
    <scope>NUCLEOTIDE SEQUENCE [LARGE SCALE GENOMIC DNA]</scope>
    <source>
        <strain evidence="3">JCM 31486</strain>
    </source>
</reference>
<dbReference type="CDD" id="cd11614">
    <property type="entry name" value="SAF_CpaB_FlgA_like"/>
    <property type="match status" value="1"/>
</dbReference>
<sequence>MLLVAGAGYGNYALISGQDERIQVLVLVRDVPWGQPVRDADLAVANAVADPQVEMITAVSRESVVGKVAATNLSGGSFLQARDVTARSIPGRGEQVFGLLCKPGSLPAQGVRPGDPVAVAAAGSGQTAVFRARIVDVAPPDASGSVTVDVLVPVDRAADATAAAVGPVIVSLLGPEN</sequence>